<protein>
    <submittedName>
        <fullName evidence="2">Uncharacterized protein</fullName>
    </submittedName>
</protein>
<accession>A0A179H2E0</accession>
<dbReference type="EMBL" id="LSBH01000002">
    <property type="protein sequence ID" value="OAQ84426.1"/>
    <property type="molecule type" value="Genomic_DNA"/>
</dbReference>
<organism evidence="2 3">
    <name type="scientific">Purpureocillium lilacinum</name>
    <name type="common">Paecilomyces lilacinus</name>
    <dbReference type="NCBI Taxonomy" id="33203"/>
    <lineage>
        <taxon>Eukaryota</taxon>
        <taxon>Fungi</taxon>
        <taxon>Dikarya</taxon>
        <taxon>Ascomycota</taxon>
        <taxon>Pezizomycotina</taxon>
        <taxon>Sordariomycetes</taxon>
        <taxon>Hypocreomycetidae</taxon>
        <taxon>Hypocreales</taxon>
        <taxon>Ophiocordycipitaceae</taxon>
        <taxon>Purpureocillium</taxon>
    </lineage>
</organism>
<evidence type="ECO:0000256" key="1">
    <source>
        <dbReference type="SAM" id="MobiDB-lite"/>
    </source>
</evidence>
<evidence type="ECO:0000313" key="2">
    <source>
        <dbReference type="EMBL" id="OAQ84426.1"/>
    </source>
</evidence>
<comment type="caution">
    <text evidence="2">The sequence shown here is derived from an EMBL/GenBank/DDBJ whole genome shotgun (WGS) entry which is preliminary data.</text>
</comment>
<dbReference type="Proteomes" id="UP000078240">
    <property type="component" value="Unassembled WGS sequence"/>
</dbReference>
<reference evidence="2 3" key="1">
    <citation type="submission" date="2016-01" db="EMBL/GenBank/DDBJ databases">
        <title>Biosynthesis of antibiotic leucinostatins and their inhibition on Phytophthora in bio-control Purpureocillium lilacinum.</title>
        <authorList>
            <person name="Wang G."/>
            <person name="Liu Z."/>
            <person name="Lin R."/>
            <person name="Li E."/>
            <person name="Mao Z."/>
            <person name="Ling J."/>
            <person name="Yin W."/>
            <person name="Xie B."/>
        </authorList>
    </citation>
    <scope>NUCLEOTIDE SEQUENCE [LARGE SCALE GENOMIC DNA]</scope>
    <source>
        <strain evidence="2">PLBJ-1</strain>
    </source>
</reference>
<sequence length="112" mass="12336">MAFRRRTDVIRRWSSLKAFLGRALGPRAATGPFEAVPKITKRGQGAASGSSRRGARAGEMPIAQGKPLNRQENHFPALRRSVKALRRVGNRGALLELLVEQRPLGARRDQSP</sequence>
<feature type="region of interest" description="Disordered" evidence="1">
    <location>
        <begin position="39"/>
        <end position="72"/>
    </location>
</feature>
<evidence type="ECO:0000313" key="3">
    <source>
        <dbReference type="Proteomes" id="UP000078240"/>
    </source>
</evidence>
<name>A0A179H2E0_PURLI</name>
<feature type="compositionally biased region" description="Low complexity" evidence="1">
    <location>
        <begin position="42"/>
        <end position="52"/>
    </location>
</feature>
<gene>
    <name evidence="2" type="ORF">VFPBJ_03194</name>
</gene>
<dbReference type="AlphaFoldDB" id="A0A179H2E0"/>
<proteinExistence type="predicted"/>